<dbReference type="EMBL" id="CAXAMN010018180">
    <property type="protein sequence ID" value="CAK9051985.1"/>
    <property type="molecule type" value="Genomic_DNA"/>
</dbReference>
<gene>
    <name evidence="2" type="ORF">CCMP2556_LOCUS26291</name>
</gene>
<feature type="region of interest" description="Disordered" evidence="1">
    <location>
        <begin position="132"/>
        <end position="175"/>
    </location>
</feature>
<name>A0ABP0MKI0_9DINO</name>
<comment type="caution">
    <text evidence="2">The sequence shown here is derived from an EMBL/GenBank/DDBJ whole genome shotgun (WGS) entry which is preliminary data.</text>
</comment>
<evidence type="ECO:0000313" key="3">
    <source>
        <dbReference type="Proteomes" id="UP001642484"/>
    </source>
</evidence>
<accession>A0ABP0MKI0</accession>
<evidence type="ECO:0000313" key="2">
    <source>
        <dbReference type="EMBL" id="CAK9051985.1"/>
    </source>
</evidence>
<keyword evidence="3" id="KW-1185">Reference proteome</keyword>
<organism evidence="2 3">
    <name type="scientific">Durusdinium trenchii</name>
    <dbReference type="NCBI Taxonomy" id="1381693"/>
    <lineage>
        <taxon>Eukaryota</taxon>
        <taxon>Sar</taxon>
        <taxon>Alveolata</taxon>
        <taxon>Dinophyceae</taxon>
        <taxon>Suessiales</taxon>
        <taxon>Symbiodiniaceae</taxon>
        <taxon>Durusdinium</taxon>
    </lineage>
</organism>
<reference evidence="2 3" key="1">
    <citation type="submission" date="2024-02" db="EMBL/GenBank/DDBJ databases">
        <authorList>
            <person name="Chen Y."/>
            <person name="Shah S."/>
            <person name="Dougan E. K."/>
            <person name="Thang M."/>
            <person name="Chan C."/>
        </authorList>
    </citation>
    <scope>NUCLEOTIDE SEQUENCE [LARGE SCALE GENOMIC DNA]</scope>
</reference>
<evidence type="ECO:0000256" key="1">
    <source>
        <dbReference type="SAM" id="MobiDB-lite"/>
    </source>
</evidence>
<dbReference type="Proteomes" id="UP001642484">
    <property type="component" value="Unassembled WGS sequence"/>
</dbReference>
<protein>
    <submittedName>
        <fullName evidence="2">Uncharacterized protein</fullName>
    </submittedName>
</protein>
<feature type="non-terminal residue" evidence="2">
    <location>
        <position position="1"/>
    </location>
</feature>
<proteinExistence type="predicted"/>
<sequence length="332" mass="36962">EGQDKRASSCRRGCRLIRLRCCRGVPPGGPEMSEHSLSSFLKAARPEWTSNQLSAVEEKLEKVGVRDVLELVQSLKGRPDQRLNNRLKAVGEKCFTSETLSALRRRVREEPALRRAAEQRVANARLAAACEEQSGSSGTELLAQPGWDPAAGARSQMAQKQGAPQPPKPMPTSKDDMISALESLGLEVKKCHVRQMRAVLLEAERLRALPPKELLEEVALDGSDPDSLIRRHLETTFPDCLESHEASNVWTREHSPRSSADEDQDLSFQILTPSPEPLSLSTLISHSEDELIRQCKARGLWHGMESRGKGFYALLLKLDSRREYLQSLQAFG</sequence>